<evidence type="ECO:0000256" key="1">
    <source>
        <dbReference type="SAM" id="MobiDB-lite"/>
    </source>
</evidence>
<protein>
    <submittedName>
        <fullName evidence="2">Uncharacterized protein</fullName>
    </submittedName>
</protein>
<feature type="region of interest" description="Disordered" evidence="1">
    <location>
        <begin position="1"/>
        <end position="33"/>
    </location>
</feature>
<reference evidence="2 3" key="1">
    <citation type="submission" date="2018-04" db="EMBL/GenBank/DDBJ databases">
        <authorList>
            <person name="Vogel A."/>
        </authorList>
    </citation>
    <scope>NUCLEOTIDE SEQUENCE [LARGE SCALE GENOMIC DNA]</scope>
</reference>
<name>A0A484MWH7_9ASTE</name>
<proteinExistence type="predicted"/>
<dbReference type="Proteomes" id="UP000595140">
    <property type="component" value="Unassembled WGS sequence"/>
</dbReference>
<accession>A0A484MWH7</accession>
<organism evidence="2 3">
    <name type="scientific">Cuscuta campestris</name>
    <dbReference type="NCBI Taxonomy" id="132261"/>
    <lineage>
        <taxon>Eukaryota</taxon>
        <taxon>Viridiplantae</taxon>
        <taxon>Streptophyta</taxon>
        <taxon>Embryophyta</taxon>
        <taxon>Tracheophyta</taxon>
        <taxon>Spermatophyta</taxon>
        <taxon>Magnoliopsida</taxon>
        <taxon>eudicotyledons</taxon>
        <taxon>Gunneridae</taxon>
        <taxon>Pentapetalae</taxon>
        <taxon>asterids</taxon>
        <taxon>lamiids</taxon>
        <taxon>Solanales</taxon>
        <taxon>Convolvulaceae</taxon>
        <taxon>Cuscuteae</taxon>
        <taxon>Cuscuta</taxon>
        <taxon>Cuscuta subgen. Grammica</taxon>
        <taxon>Cuscuta sect. Cleistogrammica</taxon>
    </lineage>
</organism>
<dbReference type="EMBL" id="OOIL02004591">
    <property type="protein sequence ID" value="VFQ92576.1"/>
    <property type="molecule type" value="Genomic_DNA"/>
</dbReference>
<keyword evidence="3" id="KW-1185">Reference proteome</keyword>
<gene>
    <name evidence="2" type="ORF">CCAM_LOCUS34352</name>
</gene>
<evidence type="ECO:0000313" key="2">
    <source>
        <dbReference type="EMBL" id="VFQ92576.1"/>
    </source>
</evidence>
<sequence>MEEQSSSSSHQAAENLKASPSQEAIVKDKGKKGNMFVGTMLREIYLKNLRKDALQDAQASDVNGPNPNMHPQD</sequence>
<dbReference type="AlphaFoldDB" id="A0A484MWH7"/>
<evidence type="ECO:0000313" key="3">
    <source>
        <dbReference type="Proteomes" id="UP000595140"/>
    </source>
</evidence>